<organism evidence="1">
    <name type="scientific">marine sediment metagenome</name>
    <dbReference type="NCBI Taxonomy" id="412755"/>
    <lineage>
        <taxon>unclassified sequences</taxon>
        <taxon>metagenomes</taxon>
        <taxon>ecological metagenomes</taxon>
    </lineage>
</organism>
<reference evidence="1" key="1">
    <citation type="journal article" date="2014" name="Front. Microbiol.">
        <title>High frequency of phylogenetically diverse reductive dehalogenase-homologous genes in deep subseafloor sedimentary metagenomes.</title>
        <authorList>
            <person name="Kawai M."/>
            <person name="Futagami T."/>
            <person name="Toyoda A."/>
            <person name="Takaki Y."/>
            <person name="Nishi S."/>
            <person name="Hori S."/>
            <person name="Arai W."/>
            <person name="Tsubouchi T."/>
            <person name="Morono Y."/>
            <person name="Uchiyama I."/>
            <person name="Ito T."/>
            <person name="Fujiyama A."/>
            <person name="Inagaki F."/>
            <person name="Takami H."/>
        </authorList>
    </citation>
    <scope>NUCLEOTIDE SEQUENCE</scope>
    <source>
        <strain evidence="1">Expedition CK06-06</strain>
    </source>
</reference>
<name>X0WAU6_9ZZZZ</name>
<feature type="non-terminal residue" evidence="1">
    <location>
        <position position="1"/>
    </location>
</feature>
<evidence type="ECO:0000313" key="1">
    <source>
        <dbReference type="EMBL" id="GAG20337.1"/>
    </source>
</evidence>
<comment type="caution">
    <text evidence="1">The sequence shown here is derived from an EMBL/GenBank/DDBJ whole genome shotgun (WGS) entry which is preliminary data.</text>
</comment>
<proteinExistence type="predicted"/>
<dbReference type="AlphaFoldDB" id="X0WAU6"/>
<accession>X0WAU6</accession>
<protein>
    <submittedName>
        <fullName evidence="1">Uncharacterized protein</fullName>
    </submittedName>
</protein>
<sequence>NWESTIEFGDALKGAKSDALKVAAHELGLGLDLYWDDTAELAAWEDAQAQAEALAALAKPSEYPLNGVQFIARAGDELSLNVNEILEPLEIKMETLMAADKDILIEWWEKLKKLGI</sequence>
<dbReference type="EMBL" id="BARS01032949">
    <property type="protein sequence ID" value="GAG20337.1"/>
    <property type="molecule type" value="Genomic_DNA"/>
</dbReference>
<gene>
    <name evidence="1" type="ORF">S01H1_51081</name>
</gene>